<proteinExistence type="predicted"/>
<name>A0A495XCI6_9PSEU</name>
<evidence type="ECO:0000313" key="2">
    <source>
        <dbReference type="Proteomes" id="UP000272729"/>
    </source>
</evidence>
<keyword evidence="2" id="KW-1185">Reference proteome</keyword>
<protein>
    <submittedName>
        <fullName evidence="1">Uncharacterized protein</fullName>
    </submittedName>
</protein>
<dbReference type="OrthoDB" id="3682788at2"/>
<evidence type="ECO:0000313" key="1">
    <source>
        <dbReference type="EMBL" id="RKT70303.1"/>
    </source>
</evidence>
<dbReference type="Proteomes" id="UP000272729">
    <property type="component" value="Unassembled WGS sequence"/>
</dbReference>
<comment type="caution">
    <text evidence="1">The sequence shown here is derived from an EMBL/GenBank/DDBJ whole genome shotgun (WGS) entry which is preliminary data.</text>
</comment>
<gene>
    <name evidence="1" type="ORF">DFJ66_3562</name>
</gene>
<dbReference type="AlphaFoldDB" id="A0A495XCI6"/>
<reference evidence="1 2" key="1">
    <citation type="submission" date="2018-10" db="EMBL/GenBank/DDBJ databases">
        <title>Sequencing the genomes of 1000 actinobacteria strains.</title>
        <authorList>
            <person name="Klenk H.-P."/>
        </authorList>
    </citation>
    <scope>NUCLEOTIDE SEQUENCE [LARGE SCALE GENOMIC DNA]</scope>
    <source>
        <strain evidence="1 2">DSM 43911</strain>
    </source>
</reference>
<organism evidence="1 2">
    <name type="scientific">Saccharothrix variisporea</name>
    <dbReference type="NCBI Taxonomy" id="543527"/>
    <lineage>
        <taxon>Bacteria</taxon>
        <taxon>Bacillati</taxon>
        <taxon>Actinomycetota</taxon>
        <taxon>Actinomycetes</taxon>
        <taxon>Pseudonocardiales</taxon>
        <taxon>Pseudonocardiaceae</taxon>
        <taxon>Saccharothrix</taxon>
    </lineage>
</organism>
<dbReference type="EMBL" id="RBXR01000001">
    <property type="protein sequence ID" value="RKT70303.1"/>
    <property type="molecule type" value="Genomic_DNA"/>
</dbReference>
<sequence>MSLRPVRRWTCQPRAVSRKTRTRRPFVVVHRPQGTPLTPAQRRFLDRCRALPHLADPLDAELTVSTAVSDLTADEEFWAGVIDHATTRPTRRNDRLLRLLAAMLTGRPREWAANAVPAAKPALSTGDSWICDRSLDAGYLALLCTYRFTDEHAMVFLIDELTGGVVRKAFVTRNITTAHDKLAEHGPLHRINPEAAHWLLAKSFHRLDRNPTLDVDEEVHRTRLLAGRRIALAFG</sequence>
<accession>A0A495XCI6</accession>